<dbReference type="CTD" id="68918239"/>
<organism evidence="2 3">
    <name type="scientific">Caenorhabditis briggsae</name>
    <dbReference type="NCBI Taxonomy" id="6238"/>
    <lineage>
        <taxon>Eukaryota</taxon>
        <taxon>Metazoa</taxon>
        <taxon>Ecdysozoa</taxon>
        <taxon>Nematoda</taxon>
        <taxon>Chromadorea</taxon>
        <taxon>Rhabditida</taxon>
        <taxon>Rhabditina</taxon>
        <taxon>Rhabditomorpha</taxon>
        <taxon>Rhabditoidea</taxon>
        <taxon>Rhabditidae</taxon>
        <taxon>Peloderinae</taxon>
        <taxon>Caenorhabditis</taxon>
    </lineage>
</organism>
<evidence type="ECO:0000313" key="2">
    <source>
        <dbReference type="EMBL" id="CAR99266.1"/>
    </source>
</evidence>
<name>B6IH86_CAEBR</name>
<keyword evidence="1" id="KW-0472">Membrane</keyword>
<feature type="transmembrane region" description="Helical" evidence="1">
    <location>
        <begin position="68"/>
        <end position="88"/>
    </location>
</feature>
<dbReference type="RefSeq" id="XP_045098830.1">
    <property type="nucleotide sequence ID" value="XM_045240784.1"/>
</dbReference>
<evidence type="ECO:0000256" key="1">
    <source>
        <dbReference type="SAM" id="Phobius"/>
    </source>
</evidence>
<sequence length="136" mass="15671">MLLFDCLFVQVPTSGLIPSLCEFPKVLKKFHLTIRLLHFLYLVQSTQYTVVRVIRIYYRQDLHWYRKLLVIFVILVSLIAILSVLIFISLDPVLSSWIMSLIYGCVTLLIPLIVLNTHPGIAKKKKTLVATVSAWN</sequence>
<dbReference type="GeneID" id="68918239"/>
<keyword evidence="1" id="KW-0812">Transmembrane</keyword>
<feature type="transmembrane region" description="Helical" evidence="1">
    <location>
        <begin position="94"/>
        <end position="115"/>
    </location>
</feature>
<protein>
    <submittedName>
        <fullName evidence="2">Protein CBG26774</fullName>
    </submittedName>
</protein>
<dbReference type="HOGENOM" id="CLU_1877287_0_0_1"/>
<reference evidence="2 3" key="1">
    <citation type="journal article" date="2003" name="PLoS Biol.">
        <title>The genome sequence of Caenorhabditis briggsae: a platform for comparative genomics.</title>
        <authorList>
            <person name="Stein L.D."/>
            <person name="Bao Z."/>
            <person name="Blasiar D."/>
            <person name="Blumenthal T."/>
            <person name="Brent M.R."/>
            <person name="Chen N."/>
            <person name="Chinwalla A."/>
            <person name="Clarke L."/>
            <person name="Clee C."/>
            <person name="Coghlan A."/>
            <person name="Coulson A."/>
            <person name="D'Eustachio P."/>
            <person name="Fitch D.H."/>
            <person name="Fulton L.A."/>
            <person name="Fulton R.E."/>
            <person name="Griffiths-Jones S."/>
            <person name="Harris T.W."/>
            <person name="Hillier L.W."/>
            <person name="Kamath R."/>
            <person name="Kuwabara P.E."/>
            <person name="Mardis E.R."/>
            <person name="Marra M.A."/>
            <person name="Miner T.L."/>
            <person name="Minx P."/>
            <person name="Mullikin J.C."/>
            <person name="Plumb R.W."/>
            <person name="Rogers J."/>
            <person name="Schein J.E."/>
            <person name="Sohrmann M."/>
            <person name="Spieth J."/>
            <person name="Stajich J.E."/>
            <person name="Wei C."/>
            <person name="Willey D."/>
            <person name="Wilson R.K."/>
            <person name="Durbin R."/>
            <person name="Waterston R.H."/>
        </authorList>
    </citation>
    <scope>NUCLEOTIDE SEQUENCE [LARGE SCALE GENOMIC DNA]</scope>
    <source>
        <strain evidence="2 3">AF16</strain>
    </source>
</reference>
<dbReference type="AlphaFoldDB" id="B6IH86"/>
<gene>
    <name evidence="2" type="ORF">CBG26774</name>
    <name evidence="2" type="ORF">CBG_26774</name>
</gene>
<accession>B6IH86</accession>
<reference evidence="2 3" key="2">
    <citation type="journal article" date="2011" name="PLoS Genet.">
        <title>Caenorhabditis briggsae recombinant inbred line genotypes reveal inter-strain incompatibility and the evolution of recombination.</title>
        <authorList>
            <person name="Ross J.A."/>
            <person name="Koboldt D.C."/>
            <person name="Staisch J.E."/>
            <person name="Chamberlin H.M."/>
            <person name="Gupta B.P."/>
            <person name="Miller R.D."/>
            <person name="Baird S.E."/>
            <person name="Haag E.S."/>
        </authorList>
    </citation>
    <scope>NUCLEOTIDE SEQUENCE [LARGE SCALE GENOMIC DNA]</scope>
    <source>
        <strain evidence="2 3">AF16</strain>
    </source>
</reference>
<dbReference type="EMBL" id="HE601213">
    <property type="protein sequence ID" value="CAR99266.1"/>
    <property type="molecule type" value="Genomic_DNA"/>
</dbReference>
<dbReference type="KEGG" id="cbr:CBG_26774"/>
<evidence type="ECO:0000313" key="3">
    <source>
        <dbReference type="Proteomes" id="UP000008549"/>
    </source>
</evidence>
<dbReference type="InParanoid" id="B6IH86"/>
<keyword evidence="3" id="KW-1185">Reference proteome</keyword>
<dbReference type="Proteomes" id="UP000008549">
    <property type="component" value="Unassembled WGS sequence"/>
</dbReference>
<proteinExistence type="predicted"/>
<keyword evidence="1" id="KW-1133">Transmembrane helix</keyword>